<evidence type="ECO:0000313" key="2">
    <source>
        <dbReference type="Proteomes" id="UP000789375"/>
    </source>
</evidence>
<reference evidence="1" key="1">
    <citation type="submission" date="2021-06" db="EMBL/GenBank/DDBJ databases">
        <authorList>
            <person name="Kallberg Y."/>
            <person name="Tangrot J."/>
            <person name="Rosling A."/>
        </authorList>
    </citation>
    <scope>NUCLEOTIDE SEQUENCE</scope>
    <source>
        <strain evidence="1">87-6 pot B 2015</strain>
    </source>
</reference>
<sequence length="41" mass="4710">NDLQNELSLTLTTSQLTLQSTPTLILSDLKIHYNWIIPKNE</sequence>
<proteinExistence type="predicted"/>
<dbReference type="Proteomes" id="UP000789375">
    <property type="component" value="Unassembled WGS sequence"/>
</dbReference>
<name>A0A9N9DDA6_FUNMO</name>
<feature type="non-terminal residue" evidence="1">
    <location>
        <position position="1"/>
    </location>
</feature>
<dbReference type="AlphaFoldDB" id="A0A9N9DDA6"/>
<evidence type="ECO:0000313" key="1">
    <source>
        <dbReference type="EMBL" id="CAG8637162.1"/>
    </source>
</evidence>
<dbReference type="EMBL" id="CAJVPP010003786">
    <property type="protein sequence ID" value="CAG8637162.1"/>
    <property type="molecule type" value="Genomic_DNA"/>
</dbReference>
<organism evidence="1 2">
    <name type="scientific">Funneliformis mosseae</name>
    <name type="common">Endomycorrhizal fungus</name>
    <name type="synonym">Glomus mosseae</name>
    <dbReference type="NCBI Taxonomy" id="27381"/>
    <lineage>
        <taxon>Eukaryota</taxon>
        <taxon>Fungi</taxon>
        <taxon>Fungi incertae sedis</taxon>
        <taxon>Mucoromycota</taxon>
        <taxon>Glomeromycotina</taxon>
        <taxon>Glomeromycetes</taxon>
        <taxon>Glomerales</taxon>
        <taxon>Glomeraceae</taxon>
        <taxon>Funneliformis</taxon>
    </lineage>
</organism>
<keyword evidence="2" id="KW-1185">Reference proteome</keyword>
<comment type="caution">
    <text evidence="1">The sequence shown here is derived from an EMBL/GenBank/DDBJ whole genome shotgun (WGS) entry which is preliminary data.</text>
</comment>
<accession>A0A9N9DDA6</accession>
<protein>
    <submittedName>
        <fullName evidence="1">1625_t:CDS:1</fullName>
    </submittedName>
</protein>
<gene>
    <name evidence="1" type="ORF">FMOSSE_LOCUS10796</name>
</gene>